<evidence type="ECO:0000313" key="2">
    <source>
        <dbReference type="EMBL" id="KAJ7020378.1"/>
    </source>
</evidence>
<sequence>MGSYYQFHDDDRVNALKSFGDALRLSSASGDTKRQSDASDCLANLDWQNGDYAAGQNHAFESHRLATIRGDLYREARGLRSQAMCWNTLGNYKEGISACARARELLALCGLADGEMDSAIMNSQSEVHRAKTEYAEARKISDQIIQKVSSDKDPLDHAIALFNLTEVDIRLGASREQVEGNIARIKAIFAGMGFKRGETLCALISGDLEMREGNLATAGTLLRRCVQASQGKDGEIMTLALGLLADPERWRFSPAVENWSVIFLVHVLKSGEQLEIHRAFQFLGESFLHHHRDSATATSLFAVALEKFTQMDIHQNRAECTLRLGDIARDEGDAVRAVKLWRAARPLFERCSQVKEVAKIDNRLMGIEREMQERHEKSLSNLFAIKAPTDSVGPDEGSEHRRPDEQVQVPVLF</sequence>
<organism evidence="2 3">
    <name type="scientific">Mycena alexandri</name>
    <dbReference type="NCBI Taxonomy" id="1745969"/>
    <lineage>
        <taxon>Eukaryota</taxon>
        <taxon>Fungi</taxon>
        <taxon>Dikarya</taxon>
        <taxon>Basidiomycota</taxon>
        <taxon>Agaricomycotina</taxon>
        <taxon>Agaricomycetes</taxon>
        <taxon>Agaricomycetidae</taxon>
        <taxon>Agaricales</taxon>
        <taxon>Marasmiineae</taxon>
        <taxon>Mycenaceae</taxon>
        <taxon>Mycena</taxon>
    </lineage>
</organism>
<dbReference type="Gene3D" id="1.25.40.10">
    <property type="entry name" value="Tetratricopeptide repeat domain"/>
    <property type="match status" value="2"/>
</dbReference>
<comment type="caution">
    <text evidence="2">The sequence shown here is derived from an EMBL/GenBank/DDBJ whole genome shotgun (WGS) entry which is preliminary data.</text>
</comment>
<dbReference type="EMBL" id="JARJCM010000265">
    <property type="protein sequence ID" value="KAJ7020378.1"/>
    <property type="molecule type" value="Genomic_DNA"/>
</dbReference>
<proteinExistence type="predicted"/>
<reference evidence="2" key="1">
    <citation type="submission" date="2023-03" db="EMBL/GenBank/DDBJ databases">
        <title>Massive genome expansion in bonnet fungi (Mycena s.s.) driven by repeated elements and novel gene families across ecological guilds.</title>
        <authorList>
            <consortium name="Lawrence Berkeley National Laboratory"/>
            <person name="Harder C.B."/>
            <person name="Miyauchi S."/>
            <person name="Viragh M."/>
            <person name="Kuo A."/>
            <person name="Thoen E."/>
            <person name="Andreopoulos B."/>
            <person name="Lu D."/>
            <person name="Skrede I."/>
            <person name="Drula E."/>
            <person name="Henrissat B."/>
            <person name="Morin E."/>
            <person name="Kohler A."/>
            <person name="Barry K."/>
            <person name="LaButti K."/>
            <person name="Morin E."/>
            <person name="Salamov A."/>
            <person name="Lipzen A."/>
            <person name="Mereny Z."/>
            <person name="Hegedus B."/>
            <person name="Baldrian P."/>
            <person name="Stursova M."/>
            <person name="Weitz H."/>
            <person name="Taylor A."/>
            <person name="Grigoriev I.V."/>
            <person name="Nagy L.G."/>
            <person name="Martin F."/>
            <person name="Kauserud H."/>
        </authorList>
    </citation>
    <scope>NUCLEOTIDE SEQUENCE</scope>
    <source>
        <strain evidence="2">CBHHK200</strain>
    </source>
</reference>
<accession>A0AAD6WMX6</accession>
<evidence type="ECO:0000256" key="1">
    <source>
        <dbReference type="SAM" id="MobiDB-lite"/>
    </source>
</evidence>
<dbReference type="SUPFAM" id="SSF48452">
    <property type="entry name" value="TPR-like"/>
    <property type="match status" value="1"/>
</dbReference>
<gene>
    <name evidence="2" type="ORF">C8F04DRAFT_301836</name>
</gene>
<dbReference type="InterPro" id="IPR011990">
    <property type="entry name" value="TPR-like_helical_dom_sf"/>
</dbReference>
<name>A0AAD6WMX6_9AGAR</name>
<dbReference type="Proteomes" id="UP001218188">
    <property type="component" value="Unassembled WGS sequence"/>
</dbReference>
<dbReference type="AlphaFoldDB" id="A0AAD6WMX6"/>
<protein>
    <submittedName>
        <fullName evidence="2">Uncharacterized protein</fullName>
    </submittedName>
</protein>
<evidence type="ECO:0000313" key="3">
    <source>
        <dbReference type="Proteomes" id="UP001218188"/>
    </source>
</evidence>
<feature type="region of interest" description="Disordered" evidence="1">
    <location>
        <begin position="388"/>
        <end position="413"/>
    </location>
</feature>
<keyword evidence="3" id="KW-1185">Reference proteome</keyword>